<proteinExistence type="predicted"/>
<keyword evidence="10" id="KW-1185">Reference proteome</keyword>
<dbReference type="RefSeq" id="WP_206722412.1">
    <property type="nucleotide sequence ID" value="NZ_CP071090.1"/>
</dbReference>
<dbReference type="PROSITE" id="PS50110">
    <property type="entry name" value="RESPONSE_REGULATORY"/>
    <property type="match status" value="1"/>
</dbReference>
<evidence type="ECO:0000256" key="1">
    <source>
        <dbReference type="ARBA" id="ARBA00022679"/>
    </source>
</evidence>
<dbReference type="Pfam" id="PF00069">
    <property type="entry name" value="Pkinase"/>
    <property type="match status" value="1"/>
</dbReference>
<keyword evidence="3 9" id="KW-0418">Kinase</keyword>
<evidence type="ECO:0000256" key="4">
    <source>
        <dbReference type="ARBA" id="ARBA00022840"/>
    </source>
</evidence>
<dbReference type="InterPro" id="IPR011006">
    <property type="entry name" value="CheY-like_superfamily"/>
</dbReference>
<dbReference type="SMART" id="SM00448">
    <property type="entry name" value="REC"/>
    <property type="match status" value="1"/>
</dbReference>
<dbReference type="Pfam" id="PF05157">
    <property type="entry name" value="MshEN"/>
    <property type="match status" value="1"/>
</dbReference>
<sequence>MGTYRIVKKLAAGGMAEVFLGKVVGAEGFEKPVAVKRILPSYVQDSAFVELFLREAKVSVALQHGNVVQVLDLGTSAGQYYMVMEFVDGENLRALLKAARQQQLPMGLREVCFIAQQVADGLAYAHGRTDRAGAPLNIIHRDINPSNVMVSSNGGVKLADFGIAKSAGAHQETQAGVLKGKINYLSPEQVQGRTVDQRSDIFLLGLLLYEMLAGRRLFDGSYPHIIHMLGSFDERTLEPLPGVPPPLWTILLRSLAASPASRYQTAREFSESMQSFLFDHRLRVGSADIAGLFGRAFPDRHSPLEDLDGVPGEEIRLEGEELPRLHTPPSRDARRAPPGPPPMLRPAGSPPLPPGVQVPVAAARPVANPPPPPPLAMARPAASPPPPPPLAVAPPPRNPSVPPPPPGQRARMRQQLGAILVARGMVTAQSLEEALALQKKRGGRLGQLLVVERKLDPENLVRALSEQTGMPHITDEKLLAVPVPEELVRQVPRELCEKLCAVPVAVRGRELFCAVLDPRDVQVTDALKFSTRAVAVQGLFATEQAIRKAIRRFYPNLEEETGIDVEATDGRARMLEFVEQFTGRAAFEARELSGAEESEPRTPTPAESSSRRIHQSDARARMVLVVAEPSEPREAAVKLLLMEGLAAATSPAAEAERALSLGGYDLVLVLEDAVEDAAGMAQRLRTAHPRVEVRLLPSYSAALMGEGGPLMRLSALQTRLLDGVLSMLGGSAALAPFVTRLARRIGTRMGAGSVEETLIGTAASALALAARLEEPARFTLPSRARALALVGSGLPEVVEVLTAVLPDGGETPAPVSRTAGALLCAASFVSEVQSAQADPTDAAHALQALRQDPRLPPAALEALAAELSASAVGQDKAAPRVVVSETNAANAMTLQIRLMAEGLATVRAQSRAEVERALGAGAQAAILADPLPDGSLHAVLQALRKNAATEDLPVYLIVDKEDPAVVTAGLEAGADDVMVRPANVEVLIAKLRRAIQQRQAARRNVRAVN</sequence>
<evidence type="ECO:0000256" key="2">
    <source>
        <dbReference type="ARBA" id="ARBA00022741"/>
    </source>
</evidence>
<feature type="domain" description="Protein kinase" evidence="7">
    <location>
        <begin position="4"/>
        <end position="277"/>
    </location>
</feature>
<feature type="domain" description="Response regulatory" evidence="8">
    <location>
        <begin position="880"/>
        <end position="995"/>
    </location>
</feature>
<dbReference type="Gene3D" id="3.30.300.160">
    <property type="entry name" value="Type II secretion system, protein E, N-terminal domain"/>
    <property type="match status" value="1"/>
</dbReference>
<feature type="compositionally biased region" description="Low complexity" evidence="6">
    <location>
        <begin position="357"/>
        <end position="366"/>
    </location>
</feature>
<dbReference type="PANTHER" id="PTHR43289:SF34">
    <property type="entry name" value="SERINE_THREONINE-PROTEIN KINASE YBDM-RELATED"/>
    <property type="match status" value="1"/>
</dbReference>
<feature type="compositionally biased region" description="Pro residues" evidence="6">
    <location>
        <begin position="337"/>
        <end position="356"/>
    </location>
</feature>
<feature type="region of interest" description="Disordered" evidence="6">
    <location>
        <begin position="590"/>
        <end position="615"/>
    </location>
</feature>
<dbReference type="Gene3D" id="3.40.50.2300">
    <property type="match status" value="1"/>
</dbReference>
<evidence type="ECO:0000313" key="9">
    <source>
        <dbReference type="EMBL" id="QSQ20832.1"/>
    </source>
</evidence>
<dbReference type="CDD" id="cd14014">
    <property type="entry name" value="STKc_PknB_like"/>
    <property type="match status" value="1"/>
</dbReference>
<evidence type="ECO:0000256" key="6">
    <source>
        <dbReference type="SAM" id="MobiDB-lite"/>
    </source>
</evidence>
<dbReference type="InterPro" id="IPR001789">
    <property type="entry name" value="Sig_transdc_resp-reg_receiver"/>
</dbReference>
<dbReference type="SUPFAM" id="SSF160246">
    <property type="entry name" value="EspE N-terminal domain-like"/>
    <property type="match status" value="1"/>
</dbReference>
<dbReference type="InterPro" id="IPR000719">
    <property type="entry name" value="Prot_kinase_dom"/>
</dbReference>
<feature type="compositionally biased region" description="Pro residues" evidence="6">
    <location>
        <begin position="382"/>
        <end position="407"/>
    </location>
</feature>
<feature type="region of interest" description="Disordered" evidence="6">
    <location>
        <begin position="319"/>
        <end position="411"/>
    </location>
</feature>
<evidence type="ECO:0000256" key="3">
    <source>
        <dbReference type="ARBA" id="ARBA00022777"/>
    </source>
</evidence>
<comment type="caution">
    <text evidence="5">Lacks conserved residue(s) required for the propagation of feature annotation.</text>
</comment>
<dbReference type="PANTHER" id="PTHR43289">
    <property type="entry name" value="MITOGEN-ACTIVATED PROTEIN KINASE KINASE KINASE 20-RELATED"/>
    <property type="match status" value="1"/>
</dbReference>
<keyword evidence="4" id="KW-0067">ATP-binding</keyword>
<keyword evidence="1" id="KW-0808">Transferase</keyword>
<dbReference type="SUPFAM" id="SSF56112">
    <property type="entry name" value="Protein kinase-like (PK-like)"/>
    <property type="match status" value="1"/>
</dbReference>
<evidence type="ECO:0000259" key="8">
    <source>
        <dbReference type="PROSITE" id="PS50110"/>
    </source>
</evidence>
<dbReference type="Gene3D" id="3.30.200.20">
    <property type="entry name" value="Phosphorylase Kinase, domain 1"/>
    <property type="match status" value="1"/>
</dbReference>
<feature type="compositionally biased region" description="Basic and acidic residues" evidence="6">
    <location>
        <begin position="319"/>
        <end position="335"/>
    </location>
</feature>
<dbReference type="InterPro" id="IPR037257">
    <property type="entry name" value="T2SS_E_N_sf"/>
</dbReference>
<dbReference type="GO" id="GO:0016301">
    <property type="term" value="F:kinase activity"/>
    <property type="evidence" value="ECO:0007669"/>
    <property type="project" value="UniProtKB-KW"/>
</dbReference>
<evidence type="ECO:0000313" key="10">
    <source>
        <dbReference type="Proteomes" id="UP000662747"/>
    </source>
</evidence>
<gene>
    <name evidence="9" type="ORF">JY651_37240</name>
</gene>
<dbReference type="Gene3D" id="1.10.510.10">
    <property type="entry name" value="Transferase(Phosphotransferase) domain 1"/>
    <property type="match status" value="1"/>
</dbReference>
<evidence type="ECO:0000256" key="5">
    <source>
        <dbReference type="PROSITE-ProRule" id="PRU00169"/>
    </source>
</evidence>
<organism evidence="9 10">
    <name type="scientific">Pyxidicoccus parkwayensis</name>
    <dbReference type="NCBI Taxonomy" id="2813578"/>
    <lineage>
        <taxon>Bacteria</taxon>
        <taxon>Pseudomonadati</taxon>
        <taxon>Myxococcota</taxon>
        <taxon>Myxococcia</taxon>
        <taxon>Myxococcales</taxon>
        <taxon>Cystobacterineae</taxon>
        <taxon>Myxococcaceae</taxon>
        <taxon>Pyxidicoccus</taxon>
    </lineage>
</organism>
<dbReference type="SUPFAM" id="SSF52172">
    <property type="entry name" value="CheY-like"/>
    <property type="match status" value="1"/>
</dbReference>
<dbReference type="PROSITE" id="PS50011">
    <property type="entry name" value="PROTEIN_KINASE_DOM"/>
    <property type="match status" value="1"/>
</dbReference>
<accession>A0ABX7NPQ7</accession>
<dbReference type="EMBL" id="CP071090">
    <property type="protein sequence ID" value="QSQ20832.1"/>
    <property type="molecule type" value="Genomic_DNA"/>
</dbReference>
<dbReference type="InterPro" id="IPR007831">
    <property type="entry name" value="T2SS_GspE_N"/>
</dbReference>
<protein>
    <submittedName>
        <fullName evidence="9">Protein kinase</fullName>
    </submittedName>
</protein>
<name>A0ABX7NPQ7_9BACT</name>
<evidence type="ECO:0000259" key="7">
    <source>
        <dbReference type="PROSITE" id="PS50011"/>
    </source>
</evidence>
<reference evidence="9 10" key="1">
    <citation type="submission" date="2021-02" db="EMBL/GenBank/DDBJ databases">
        <title>De Novo genome assembly of isolated myxobacteria.</title>
        <authorList>
            <person name="Stevens D.C."/>
        </authorList>
    </citation>
    <scope>NUCLEOTIDE SEQUENCE [LARGE SCALE GENOMIC DNA]</scope>
    <source>
        <strain evidence="10">SCPEA02</strain>
    </source>
</reference>
<keyword evidence="2" id="KW-0547">Nucleotide-binding</keyword>
<dbReference type="InterPro" id="IPR011009">
    <property type="entry name" value="Kinase-like_dom_sf"/>
</dbReference>
<dbReference type="Proteomes" id="UP000662747">
    <property type="component" value="Chromosome"/>
</dbReference>